<organism evidence="1 2">
    <name type="scientific">Phnomibacter ginsenosidimutans</name>
    <dbReference type="NCBI Taxonomy" id="2676868"/>
    <lineage>
        <taxon>Bacteria</taxon>
        <taxon>Pseudomonadati</taxon>
        <taxon>Bacteroidota</taxon>
        <taxon>Chitinophagia</taxon>
        <taxon>Chitinophagales</taxon>
        <taxon>Chitinophagaceae</taxon>
        <taxon>Phnomibacter</taxon>
    </lineage>
</organism>
<reference evidence="1 2" key="1">
    <citation type="submission" date="2019-11" db="EMBL/GenBank/DDBJ databases">
        <authorList>
            <person name="Im W.T."/>
        </authorList>
    </citation>
    <scope>NUCLEOTIDE SEQUENCE [LARGE SCALE GENOMIC DNA]</scope>
    <source>
        <strain evidence="1 2">SB-02</strain>
    </source>
</reference>
<dbReference type="KEGG" id="fls:GLV81_10150"/>
<dbReference type="Proteomes" id="UP000426027">
    <property type="component" value="Chromosome"/>
</dbReference>
<evidence type="ECO:0000313" key="1">
    <source>
        <dbReference type="EMBL" id="QGW28409.1"/>
    </source>
</evidence>
<keyword evidence="2" id="KW-1185">Reference proteome</keyword>
<dbReference type="RefSeq" id="WP_157478765.1">
    <property type="nucleotide sequence ID" value="NZ_CP046566.1"/>
</dbReference>
<dbReference type="EMBL" id="CP046566">
    <property type="protein sequence ID" value="QGW28409.1"/>
    <property type="molecule type" value="Genomic_DNA"/>
</dbReference>
<gene>
    <name evidence="1" type="ORF">GLV81_10150</name>
</gene>
<name>A0A6I6GTG3_9BACT</name>
<accession>A0A6I6GTG3</accession>
<proteinExistence type="predicted"/>
<sequence length="209" mass="23717">MIAANYDLRYDSLAPAFKKQLAGQLTNPLTFDNSLDSLSKYLTIKTSADKRIKFYSWDDIGGGTWHNINCIAQFKTDNGKIIVQQLNTENTDSIDFTDSGLYEVHEIFINGTKYYLTFASGTHGSGHQLKIVQIFSITSDKLVKCKSCFADNIDLIIKYPRSDKAHLVFNERTTEISYSEFKLDDDNGFYRSTGKINTLKLIDGKFTTR</sequence>
<protein>
    <submittedName>
        <fullName evidence="1">Uncharacterized protein</fullName>
    </submittedName>
</protein>
<dbReference type="AlphaFoldDB" id="A0A6I6GTG3"/>
<evidence type="ECO:0000313" key="2">
    <source>
        <dbReference type="Proteomes" id="UP000426027"/>
    </source>
</evidence>